<dbReference type="EMBL" id="JBBXJM010000004">
    <property type="protein sequence ID" value="KAL1408414.1"/>
    <property type="molecule type" value="Genomic_DNA"/>
</dbReference>
<comment type="caution">
    <text evidence="9">The sequence shown here is derived from an EMBL/GenBank/DDBJ whole genome shotgun (WGS) entry which is preliminary data.</text>
</comment>
<evidence type="ECO:0000259" key="8">
    <source>
        <dbReference type="Pfam" id="PF16420"/>
    </source>
</evidence>
<dbReference type="RefSeq" id="XP_069208358.1">
    <property type="nucleotide sequence ID" value="XM_069353716.1"/>
</dbReference>
<dbReference type="InterPro" id="IPR042523">
    <property type="entry name" value="Atg7_N_2"/>
</dbReference>
<evidence type="ECO:0000256" key="6">
    <source>
        <dbReference type="RuleBase" id="RU366022"/>
    </source>
</evidence>
<organism evidence="9 10">
    <name type="scientific">Vanrija albida</name>
    <dbReference type="NCBI Taxonomy" id="181172"/>
    <lineage>
        <taxon>Eukaryota</taxon>
        <taxon>Fungi</taxon>
        <taxon>Dikarya</taxon>
        <taxon>Basidiomycota</taxon>
        <taxon>Agaricomycotina</taxon>
        <taxon>Tremellomycetes</taxon>
        <taxon>Trichosporonales</taxon>
        <taxon>Trichosporonaceae</taxon>
        <taxon>Vanrija</taxon>
    </lineage>
</organism>
<comment type="function">
    <text evidence="6">E1-like activating enzyme involved in the 2 ubiquitin-like systems required for cytoplasm to vacuole transport (Cvt) and autophagy. Activates ATG12 for its conjugation with ATG5 and ATG8 for its conjugation with phosphatidylethanolamine. Both systems are needed for the ATG8 association to Cvt vesicles and autophagosomes membranes. Autophagy is essential for maintenance of amino acid levels and protein synthesis under nitrogen starvation. Required for selective autophagic degradation of the nucleus (nucleophagy) as well as for mitophagy which contributes to regulate mitochondrial quantity and quality by eliminating the mitochondria to a basal level to fulfill cellular energy requirements and preventing excess ROS production.</text>
</comment>
<keyword evidence="9" id="KW-0378">Hydrolase</keyword>
<dbReference type="InterPro" id="IPR032197">
    <property type="entry name" value="Atg7_N"/>
</dbReference>
<dbReference type="InterPro" id="IPR006285">
    <property type="entry name" value="Atg7"/>
</dbReference>
<dbReference type="NCBIfam" id="TIGR01381">
    <property type="entry name" value="E1_like_apg7"/>
    <property type="match status" value="1"/>
</dbReference>
<evidence type="ECO:0000313" key="9">
    <source>
        <dbReference type="EMBL" id="KAL1408414.1"/>
    </source>
</evidence>
<protein>
    <recommendedName>
        <fullName evidence="2 6">Ubiquitin-like modifier-activating enzyme ATG7</fullName>
    </recommendedName>
    <alternativeName>
        <fullName evidence="6">Autophagy-related protein 7</fullName>
    </alternativeName>
</protein>
<feature type="domain" description="THIF-type NAD/FAD binding fold" evidence="7">
    <location>
        <begin position="321"/>
        <end position="550"/>
    </location>
</feature>
<dbReference type="Pfam" id="PF16420">
    <property type="entry name" value="ATG7_N"/>
    <property type="match status" value="1"/>
</dbReference>
<evidence type="ECO:0000256" key="4">
    <source>
        <dbReference type="ARBA" id="ARBA00022927"/>
    </source>
</evidence>
<evidence type="ECO:0000259" key="7">
    <source>
        <dbReference type="Pfam" id="PF00899"/>
    </source>
</evidence>
<dbReference type="Proteomes" id="UP001565368">
    <property type="component" value="Unassembled WGS sequence"/>
</dbReference>
<accession>A0ABR3Q117</accession>
<sequence>MAPLQFQPLVSQPTPEFWSSLTSLKLDKLRLDDSEIPIHAWLDEGRQVVNANRLTGKVAGDDVAVDGSVLLDESAFTDSSTRPSPSATLLQGVFKNYNTIEDFRSPQKKKELFDNTVTSILQSFETNEPQLNRFILVAFADLKKYTYHYWFAFPVLVSKPAWQVDPSFDHLSDNDASELRDGLGSLSVAIAKGQAGQRTFDTISSARQFFDDADEAERLVIFRDSSAQSQHPGWFLRNILYYLQTHQGVTRINVVCLRQGSTSRIGKLFTEGPMASSTRPQAVGWERDATGKLASRVANLGPMMDPSRLAEQAVDLNLKLMRWRILPSLNLEKVASTKCLLLGAGTLGCYVARVLMGWGVRNITFVDSARVSYSNPVRQPLFQFEDCLEGGKPKAQCAADRLREIFPAINATAHSFMIPMPGHPVASDGDEATAANVAKLEHLVDQHDAIFLLMDSRESRWLPTLLGASAGKIVLNAALGFDSYLVMRHGTSPLSPATKRLGCYFCNDIVAPTDSLTDRTLDQMCTVTRPGIAPIAAAAAVELLVSTVQHPLGVSAPAERAPSEGLSTGSPLGPVPHQIRGMLSQWNTVLVEGSAYDRCTACSATVVQAYQEQGFGFLRRAFNETGFLESVTGLDKLYAESEAILDSVDWEEESDEGL</sequence>
<dbReference type="InterPro" id="IPR042522">
    <property type="entry name" value="Atg7_N_1"/>
</dbReference>
<keyword evidence="6" id="KW-0963">Cytoplasm</keyword>
<dbReference type="PANTHER" id="PTHR10953">
    <property type="entry name" value="UBIQUITIN-ACTIVATING ENZYME E1"/>
    <property type="match status" value="1"/>
</dbReference>
<keyword evidence="3 6" id="KW-0813">Transport</keyword>
<evidence type="ECO:0000313" key="10">
    <source>
        <dbReference type="Proteomes" id="UP001565368"/>
    </source>
</evidence>
<dbReference type="InterPro" id="IPR000594">
    <property type="entry name" value="ThiF_NAD_FAD-bd"/>
</dbReference>
<keyword evidence="4 6" id="KW-0653">Protein transport</keyword>
<keyword evidence="10" id="KW-1185">Reference proteome</keyword>
<evidence type="ECO:0000256" key="1">
    <source>
        <dbReference type="ARBA" id="ARBA00010931"/>
    </source>
</evidence>
<comment type="subunit">
    <text evidence="6">Homodimer.</text>
</comment>
<dbReference type="InterPro" id="IPR045886">
    <property type="entry name" value="ThiF/MoeB/HesA"/>
</dbReference>
<evidence type="ECO:0000256" key="2">
    <source>
        <dbReference type="ARBA" id="ARBA00017647"/>
    </source>
</evidence>
<comment type="subcellular location">
    <subcellularLocation>
        <location evidence="6">Cytoplasm</location>
    </subcellularLocation>
    <subcellularLocation>
        <location evidence="6">Preautophagosomal structure</location>
    </subcellularLocation>
</comment>
<dbReference type="GO" id="GO:0004132">
    <property type="term" value="F:dCMP deaminase activity"/>
    <property type="evidence" value="ECO:0007669"/>
    <property type="project" value="UniProtKB-EC"/>
</dbReference>
<dbReference type="Pfam" id="PF00899">
    <property type="entry name" value="ThiF"/>
    <property type="match status" value="1"/>
</dbReference>
<comment type="similarity">
    <text evidence="1 6">Belongs to the ATG7 family.</text>
</comment>
<dbReference type="CDD" id="cd01486">
    <property type="entry name" value="Apg7"/>
    <property type="match status" value="1"/>
</dbReference>
<proteinExistence type="inferred from homology"/>
<evidence type="ECO:0000256" key="5">
    <source>
        <dbReference type="ARBA" id="ARBA00023006"/>
    </source>
</evidence>
<evidence type="ECO:0000256" key="3">
    <source>
        <dbReference type="ARBA" id="ARBA00022448"/>
    </source>
</evidence>
<keyword evidence="5 6" id="KW-0072">Autophagy</keyword>
<dbReference type="Gene3D" id="3.40.140.70">
    <property type="entry name" value="Ubiquitin-like modifier-activating enzyme ATG7 N-terminal domain"/>
    <property type="match status" value="1"/>
</dbReference>
<dbReference type="SUPFAM" id="SSF69572">
    <property type="entry name" value="Activating enzymes of the ubiquitin-like proteins"/>
    <property type="match status" value="1"/>
</dbReference>
<dbReference type="PANTHER" id="PTHR10953:SF3">
    <property type="entry name" value="UBIQUITIN-LIKE MODIFIER-ACTIVATING ENZYME ATG7"/>
    <property type="match status" value="1"/>
</dbReference>
<dbReference type="GeneID" id="95986269"/>
<gene>
    <name evidence="9" type="primary">ATG7</name>
    <name evidence="9" type="ORF">Q8F55_005226</name>
</gene>
<keyword evidence="6" id="KW-0833">Ubl conjugation pathway</keyword>
<dbReference type="Gene3D" id="3.40.50.720">
    <property type="entry name" value="NAD(P)-binding Rossmann-like Domain"/>
    <property type="match status" value="1"/>
</dbReference>
<name>A0ABR3Q117_9TREE</name>
<dbReference type="InterPro" id="IPR035985">
    <property type="entry name" value="Ubiquitin-activating_enz"/>
</dbReference>
<reference evidence="9 10" key="1">
    <citation type="submission" date="2023-08" db="EMBL/GenBank/DDBJ databases">
        <title>Annotated Genome Sequence of Vanrija albida AlHP1.</title>
        <authorList>
            <person name="Herzog R."/>
        </authorList>
    </citation>
    <scope>NUCLEOTIDE SEQUENCE [LARGE SCALE GENOMIC DNA]</scope>
    <source>
        <strain evidence="9 10">AlHP1</strain>
    </source>
</reference>
<dbReference type="Gene3D" id="3.40.140.100">
    <property type="entry name" value="Ubiquitin-like modifier-activating enzyme ATG7 C-terminal domain"/>
    <property type="match status" value="1"/>
</dbReference>
<feature type="domain" description="Ubiquitin-like modifier-activating enzyme Atg7 N-terminal" evidence="8">
    <location>
        <begin position="4"/>
        <end position="304"/>
    </location>
</feature>